<dbReference type="Gene3D" id="3.40.50.150">
    <property type="entry name" value="Vaccinia Virus protein VP39"/>
    <property type="match status" value="1"/>
</dbReference>
<evidence type="ECO:0000256" key="4">
    <source>
        <dbReference type="ARBA" id="ARBA00022679"/>
    </source>
</evidence>
<evidence type="ECO:0000256" key="3">
    <source>
        <dbReference type="ARBA" id="ARBA00022603"/>
    </source>
</evidence>
<evidence type="ECO:0000256" key="1">
    <source>
        <dbReference type="ARBA" id="ARBA00009741"/>
    </source>
</evidence>
<evidence type="ECO:0000313" key="8">
    <source>
        <dbReference type="Proteomes" id="UP000316238"/>
    </source>
</evidence>
<dbReference type="InterPro" id="IPR029063">
    <property type="entry name" value="SAM-dependent_MTases_sf"/>
</dbReference>
<keyword evidence="3 6" id="KW-0489">Methyltransferase</keyword>
<dbReference type="HAMAP" id="MF_00735">
    <property type="entry name" value="Methyltr_PrmA"/>
    <property type="match status" value="1"/>
</dbReference>
<dbReference type="EMBL" id="NQJD01000003">
    <property type="protein sequence ID" value="TAA75801.1"/>
    <property type="molecule type" value="Genomic_DNA"/>
</dbReference>
<name>A0A521G4J4_9BACT</name>
<dbReference type="EC" id="2.1.1.-" evidence="6"/>
<comment type="catalytic activity">
    <reaction evidence="6">
        <text>L-lysyl-[protein] + 3 S-adenosyl-L-methionine = N(6),N(6),N(6)-trimethyl-L-lysyl-[protein] + 3 S-adenosyl-L-homocysteine + 3 H(+)</text>
        <dbReference type="Rhea" id="RHEA:54192"/>
        <dbReference type="Rhea" id="RHEA-COMP:9752"/>
        <dbReference type="Rhea" id="RHEA-COMP:13826"/>
        <dbReference type="ChEBI" id="CHEBI:15378"/>
        <dbReference type="ChEBI" id="CHEBI:29969"/>
        <dbReference type="ChEBI" id="CHEBI:57856"/>
        <dbReference type="ChEBI" id="CHEBI:59789"/>
        <dbReference type="ChEBI" id="CHEBI:61961"/>
    </reaction>
</comment>
<dbReference type="Proteomes" id="UP000316238">
    <property type="component" value="Unassembled WGS sequence"/>
</dbReference>
<dbReference type="PIRSF" id="PIRSF000401">
    <property type="entry name" value="RPL11_MTase"/>
    <property type="match status" value="1"/>
</dbReference>
<gene>
    <name evidence="6" type="primary">prmA</name>
    <name evidence="7" type="ORF">CDV28_10340</name>
</gene>
<dbReference type="SUPFAM" id="SSF53335">
    <property type="entry name" value="S-adenosyl-L-methionine-dependent methyltransferases"/>
    <property type="match status" value="1"/>
</dbReference>
<keyword evidence="2 6" id="KW-0963">Cytoplasm</keyword>
<evidence type="ECO:0000256" key="6">
    <source>
        <dbReference type="HAMAP-Rule" id="MF_00735"/>
    </source>
</evidence>
<dbReference type="GO" id="GO:0005840">
    <property type="term" value="C:ribosome"/>
    <property type="evidence" value="ECO:0007669"/>
    <property type="project" value="UniProtKB-KW"/>
</dbReference>
<feature type="binding site" evidence="6">
    <location>
        <position position="146"/>
    </location>
    <ligand>
        <name>S-adenosyl-L-methionine</name>
        <dbReference type="ChEBI" id="CHEBI:59789"/>
    </ligand>
</feature>
<proteinExistence type="inferred from homology"/>
<feature type="binding site" evidence="6">
    <location>
        <position position="233"/>
    </location>
    <ligand>
        <name>S-adenosyl-L-methionine</name>
        <dbReference type="ChEBI" id="CHEBI:59789"/>
    </ligand>
</feature>
<dbReference type="GO" id="GO:0005737">
    <property type="term" value="C:cytoplasm"/>
    <property type="evidence" value="ECO:0007669"/>
    <property type="project" value="UniProtKB-SubCell"/>
</dbReference>
<feature type="binding site" evidence="6">
    <location>
        <position position="191"/>
    </location>
    <ligand>
        <name>S-adenosyl-L-methionine</name>
        <dbReference type="ChEBI" id="CHEBI:59789"/>
    </ligand>
</feature>
<keyword evidence="7" id="KW-0689">Ribosomal protein</keyword>
<dbReference type="AlphaFoldDB" id="A0A521G4J4"/>
<protein>
    <recommendedName>
        <fullName evidence="6">Ribosomal protein L11 methyltransferase</fullName>
        <shortName evidence="6">L11 Mtase</shortName>
        <ecNumber evidence="6">2.1.1.-</ecNumber>
    </recommendedName>
</protein>
<keyword evidence="7" id="KW-0687">Ribonucleoprotein</keyword>
<evidence type="ECO:0000256" key="2">
    <source>
        <dbReference type="ARBA" id="ARBA00022490"/>
    </source>
</evidence>
<evidence type="ECO:0000313" key="7">
    <source>
        <dbReference type="EMBL" id="TAA75801.1"/>
    </source>
</evidence>
<feature type="binding site" evidence="6">
    <location>
        <position position="169"/>
    </location>
    <ligand>
        <name>S-adenosyl-L-methionine</name>
        <dbReference type="ChEBI" id="CHEBI:59789"/>
    </ligand>
</feature>
<evidence type="ECO:0000256" key="5">
    <source>
        <dbReference type="ARBA" id="ARBA00022691"/>
    </source>
</evidence>
<keyword evidence="8" id="KW-1185">Reference proteome</keyword>
<organism evidence="7 8">
    <name type="scientific">Candidatus Electronema aureum</name>
    <dbReference type="NCBI Taxonomy" id="2005002"/>
    <lineage>
        <taxon>Bacteria</taxon>
        <taxon>Pseudomonadati</taxon>
        <taxon>Thermodesulfobacteriota</taxon>
        <taxon>Desulfobulbia</taxon>
        <taxon>Desulfobulbales</taxon>
        <taxon>Desulfobulbaceae</taxon>
        <taxon>Candidatus Electronema</taxon>
    </lineage>
</organism>
<comment type="similarity">
    <text evidence="1 6">Belongs to the methyltransferase superfamily. PrmA family.</text>
</comment>
<dbReference type="PANTHER" id="PTHR43648">
    <property type="entry name" value="ELECTRON TRANSFER FLAVOPROTEIN BETA SUBUNIT LYSINE METHYLTRANSFERASE"/>
    <property type="match status" value="1"/>
</dbReference>
<accession>A0A521G4J4</accession>
<sequence length="301" mass="32711">MTKQRSTNWLKTSLSCPETAVEAVTDLIGVLSGSAVEQTPVKDGMSQVSGFFQFETPDEQEQQRRHLEVELTELFAVYNLPTPQLVCSIIDDEDWATSWQQFFTPFAIVPNLIIKPSWESYIVQPGEQVIEIDPGMAFGTGQHASTKLALGLIQSCFQDGLPQKVLDVGTGTGILAMAATLFGAKEVTAIDNDPEAVTVAVENVTRNQLADRIAISATDLTEITGSFDLICANILHDVLVEMAPTITQRLVAKGKVVLAGILRGTQEENIIRVYGKLGLSVERVAYEDEWVGLLLTASAEA</sequence>
<keyword evidence="5 6" id="KW-0949">S-adenosyl-L-methionine</keyword>
<comment type="caution">
    <text evidence="7">The sequence shown here is derived from an EMBL/GenBank/DDBJ whole genome shotgun (WGS) entry which is preliminary data.</text>
</comment>
<dbReference type="PANTHER" id="PTHR43648:SF1">
    <property type="entry name" value="ELECTRON TRANSFER FLAVOPROTEIN BETA SUBUNIT LYSINE METHYLTRANSFERASE"/>
    <property type="match status" value="1"/>
</dbReference>
<dbReference type="GO" id="GO:0016279">
    <property type="term" value="F:protein-lysine N-methyltransferase activity"/>
    <property type="evidence" value="ECO:0007669"/>
    <property type="project" value="RHEA"/>
</dbReference>
<dbReference type="GO" id="GO:0032259">
    <property type="term" value="P:methylation"/>
    <property type="evidence" value="ECO:0007669"/>
    <property type="project" value="UniProtKB-KW"/>
</dbReference>
<dbReference type="CDD" id="cd02440">
    <property type="entry name" value="AdoMet_MTases"/>
    <property type="match status" value="1"/>
</dbReference>
<dbReference type="InterPro" id="IPR004498">
    <property type="entry name" value="Ribosomal_PrmA_MeTrfase"/>
</dbReference>
<keyword evidence="4 6" id="KW-0808">Transferase</keyword>
<dbReference type="InterPro" id="IPR050078">
    <property type="entry name" value="Ribosomal_L11_MeTrfase_PrmA"/>
</dbReference>
<comment type="subcellular location">
    <subcellularLocation>
        <location evidence="6">Cytoplasm</location>
    </subcellularLocation>
</comment>
<reference evidence="7" key="1">
    <citation type="submission" date="2017-07" db="EMBL/GenBank/DDBJ databases">
        <title>The cable genome - Insights into the physiology and evolution of filamentous bacteria capable of sulfide oxidation via long distance electron transfer.</title>
        <authorList>
            <person name="Thorup C."/>
            <person name="Bjerg J.T."/>
            <person name="Schreiber L."/>
            <person name="Nielsen L.P."/>
            <person name="Kjeldsen K.U."/>
            <person name="Boesen T."/>
            <person name="Boggild A."/>
            <person name="Meysman F."/>
            <person name="Geelhoed J."/>
            <person name="Schramm A."/>
        </authorList>
    </citation>
    <scope>NUCLEOTIDE SEQUENCE [LARGE SCALE GENOMIC DNA]</scope>
    <source>
        <strain evidence="7">GS</strain>
    </source>
</reference>
<dbReference type="Pfam" id="PF06325">
    <property type="entry name" value="PrmA"/>
    <property type="match status" value="1"/>
</dbReference>
<comment type="function">
    <text evidence="6">Methylates ribosomal protein L11.</text>
</comment>